<dbReference type="Pfam" id="PF04678">
    <property type="entry name" value="MCU"/>
    <property type="match status" value="1"/>
</dbReference>
<comment type="subunit">
    <text evidence="15">Homotetramer, assembles in a dimer or dimers configuration with two interfaces.</text>
</comment>
<keyword evidence="6" id="KW-0812">Transmembrane</keyword>
<keyword evidence="12" id="KW-0472">Membrane</keyword>
<reference evidence="19" key="1">
    <citation type="journal article" date="2022" name="New Phytol.">
        <title>Evolutionary transition to the ectomycorrhizal habit in the genomes of a hyperdiverse lineage of mushroom-forming fungi.</title>
        <authorList>
            <person name="Looney B."/>
            <person name="Miyauchi S."/>
            <person name="Morin E."/>
            <person name="Drula E."/>
            <person name="Courty P.E."/>
            <person name="Kohler A."/>
            <person name="Kuo A."/>
            <person name="LaButti K."/>
            <person name="Pangilinan J."/>
            <person name="Lipzen A."/>
            <person name="Riley R."/>
            <person name="Andreopoulos W."/>
            <person name="He G."/>
            <person name="Johnson J."/>
            <person name="Nolan M."/>
            <person name="Tritt A."/>
            <person name="Barry K.W."/>
            <person name="Grigoriev I.V."/>
            <person name="Nagy L.G."/>
            <person name="Hibbett D."/>
            <person name="Henrissat B."/>
            <person name="Matheny P.B."/>
            <person name="Labbe J."/>
            <person name="Martin F.M."/>
        </authorList>
    </citation>
    <scope>NUCLEOTIDE SEQUENCE</scope>
    <source>
        <strain evidence="19">BPL690</strain>
    </source>
</reference>
<evidence type="ECO:0000256" key="10">
    <source>
        <dbReference type="ARBA" id="ARBA00023065"/>
    </source>
</evidence>
<keyword evidence="5" id="KW-0107">Calcium channel</keyword>
<evidence type="ECO:0000313" key="20">
    <source>
        <dbReference type="Proteomes" id="UP001203297"/>
    </source>
</evidence>
<dbReference type="InterPro" id="IPR006769">
    <property type="entry name" value="MCU_C"/>
</dbReference>
<protein>
    <recommendedName>
        <fullName evidence="16">Calcium uniporter protein, mitochondrial</fullName>
    </recommendedName>
</protein>
<name>A0AAD4M1I6_9AGAM</name>
<comment type="similarity">
    <text evidence="2">Belongs to the MCU (TC 1.A.77) family.</text>
</comment>
<keyword evidence="11" id="KW-0496">Mitochondrion</keyword>
<dbReference type="PANTHER" id="PTHR13462:SF10">
    <property type="entry name" value="CALCIUM UNIPORTER PROTEIN, MITOCHONDRIAL"/>
    <property type="match status" value="1"/>
</dbReference>
<sequence length="224" mass="25092">MACWHLLPRAQLVVSAAAKGRLAPSSSHITSCVEREPAGTANCLPPNTLPIHSRNVSKLILTFLALATSFCSVSPTSHSDWNGQTQRCDVAHNLLSHLITGEAREDWGTSNVNVIAKDSHRCSPRHSQRSRRSRHLLGCHRTPHVLGLWVGRVMKPITYFSGLSTVIGEIYLWFLYQGREVSYSSVLDRSISARHNALYRARGFDLGRWQELNRESKALRNEIT</sequence>
<evidence type="ECO:0000256" key="7">
    <source>
        <dbReference type="ARBA" id="ARBA00022792"/>
    </source>
</evidence>
<dbReference type="InterPro" id="IPR039055">
    <property type="entry name" value="MCU_fam"/>
</dbReference>
<dbReference type="GO" id="GO:1990246">
    <property type="term" value="C:uniplex complex"/>
    <property type="evidence" value="ECO:0007669"/>
    <property type="project" value="TreeGrafter"/>
</dbReference>
<comment type="catalytic activity">
    <reaction evidence="14">
        <text>Ca(2+)(in) = Ca(2+)(out)</text>
        <dbReference type="Rhea" id="RHEA:29671"/>
        <dbReference type="ChEBI" id="CHEBI:29108"/>
    </reaction>
</comment>
<evidence type="ECO:0000256" key="5">
    <source>
        <dbReference type="ARBA" id="ARBA00022673"/>
    </source>
</evidence>
<evidence type="ECO:0000313" key="19">
    <source>
        <dbReference type="EMBL" id="KAI0298399.1"/>
    </source>
</evidence>
<evidence type="ECO:0000256" key="3">
    <source>
        <dbReference type="ARBA" id="ARBA00022448"/>
    </source>
</evidence>
<evidence type="ECO:0000256" key="8">
    <source>
        <dbReference type="ARBA" id="ARBA00022837"/>
    </source>
</evidence>
<dbReference type="Proteomes" id="UP001203297">
    <property type="component" value="Unassembled WGS sequence"/>
</dbReference>
<feature type="domain" description="Calcium uniporter protein C-terminal" evidence="18">
    <location>
        <begin position="153"/>
        <end position="212"/>
    </location>
</feature>
<organism evidence="19 20">
    <name type="scientific">Multifurca ochricompacta</name>
    <dbReference type="NCBI Taxonomy" id="376703"/>
    <lineage>
        <taxon>Eukaryota</taxon>
        <taxon>Fungi</taxon>
        <taxon>Dikarya</taxon>
        <taxon>Basidiomycota</taxon>
        <taxon>Agaricomycotina</taxon>
        <taxon>Agaricomycetes</taxon>
        <taxon>Russulales</taxon>
        <taxon>Russulaceae</taxon>
        <taxon>Multifurca</taxon>
    </lineage>
</organism>
<proteinExistence type="inferred from homology"/>
<dbReference type="PANTHER" id="PTHR13462">
    <property type="entry name" value="CALCIUM UNIPORTER PROTEIN, MITOCHONDRIAL"/>
    <property type="match status" value="1"/>
</dbReference>
<evidence type="ECO:0000256" key="4">
    <source>
        <dbReference type="ARBA" id="ARBA00022568"/>
    </source>
</evidence>
<evidence type="ECO:0000256" key="13">
    <source>
        <dbReference type="ARBA" id="ARBA00023303"/>
    </source>
</evidence>
<evidence type="ECO:0000256" key="14">
    <source>
        <dbReference type="ARBA" id="ARBA00036634"/>
    </source>
</evidence>
<comment type="caution">
    <text evidence="19">The sequence shown here is derived from an EMBL/GenBank/DDBJ whole genome shotgun (WGS) entry which is preliminary data.</text>
</comment>
<dbReference type="GO" id="GO:0036444">
    <property type="term" value="P:calcium import into the mitochondrion"/>
    <property type="evidence" value="ECO:0007669"/>
    <property type="project" value="UniProtKB-ARBA"/>
</dbReference>
<keyword evidence="10" id="KW-0406">Ion transport</keyword>
<evidence type="ECO:0000256" key="1">
    <source>
        <dbReference type="ARBA" id="ARBA00004448"/>
    </source>
</evidence>
<evidence type="ECO:0000256" key="15">
    <source>
        <dbReference type="ARBA" id="ARBA00044966"/>
    </source>
</evidence>
<keyword evidence="8" id="KW-0106">Calcium</keyword>
<evidence type="ECO:0000256" key="6">
    <source>
        <dbReference type="ARBA" id="ARBA00022692"/>
    </source>
</evidence>
<dbReference type="GO" id="GO:0015292">
    <property type="term" value="F:uniporter activity"/>
    <property type="evidence" value="ECO:0007669"/>
    <property type="project" value="TreeGrafter"/>
</dbReference>
<comment type="function">
    <text evidence="17">Highly selective calcium channel localized to the inner mitochondrial membrane, which mediates calcium uptake into the mitochondrial matrix. Mitochondrial calcium homeostasis plays key roles in cellular physiology and regulates ATP production, cytoplasmic calcium signals and activation of cell death pathways. Sufficient to operate as a pore-forming channel without the need of calcium-sensor or auxiliary subunit.</text>
</comment>
<keyword evidence="9" id="KW-1133">Transmembrane helix</keyword>
<dbReference type="AlphaFoldDB" id="A0AAD4M1I6"/>
<evidence type="ECO:0000259" key="18">
    <source>
        <dbReference type="Pfam" id="PF04678"/>
    </source>
</evidence>
<keyword evidence="7" id="KW-0999">Mitochondrion inner membrane</keyword>
<evidence type="ECO:0000256" key="9">
    <source>
        <dbReference type="ARBA" id="ARBA00022989"/>
    </source>
</evidence>
<keyword evidence="20" id="KW-1185">Reference proteome</keyword>
<dbReference type="GO" id="GO:0051560">
    <property type="term" value="P:mitochondrial calcium ion homeostasis"/>
    <property type="evidence" value="ECO:0007669"/>
    <property type="project" value="InterPro"/>
</dbReference>
<keyword evidence="13" id="KW-0407">Ion channel</keyword>
<dbReference type="GO" id="GO:0005262">
    <property type="term" value="F:calcium channel activity"/>
    <property type="evidence" value="ECO:0007669"/>
    <property type="project" value="UniProtKB-KW"/>
</dbReference>
<evidence type="ECO:0000256" key="12">
    <source>
        <dbReference type="ARBA" id="ARBA00023136"/>
    </source>
</evidence>
<evidence type="ECO:0000256" key="11">
    <source>
        <dbReference type="ARBA" id="ARBA00023128"/>
    </source>
</evidence>
<keyword evidence="4" id="KW-0109">Calcium transport</keyword>
<evidence type="ECO:0000256" key="2">
    <source>
        <dbReference type="ARBA" id="ARBA00005653"/>
    </source>
</evidence>
<keyword evidence="3" id="KW-0813">Transport</keyword>
<gene>
    <name evidence="19" type="ORF">B0F90DRAFT_1818762</name>
</gene>
<comment type="subcellular location">
    <subcellularLocation>
        <location evidence="1">Mitochondrion inner membrane</location>
        <topology evidence="1">Multi-pass membrane protein</topology>
    </subcellularLocation>
</comment>
<dbReference type="EMBL" id="WTXG01000029">
    <property type="protein sequence ID" value="KAI0298399.1"/>
    <property type="molecule type" value="Genomic_DNA"/>
</dbReference>
<accession>A0AAD4M1I6</accession>
<evidence type="ECO:0000256" key="17">
    <source>
        <dbReference type="ARBA" id="ARBA00045938"/>
    </source>
</evidence>
<evidence type="ECO:0000256" key="16">
    <source>
        <dbReference type="ARBA" id="ARBA00044981"/>
    </source>
</evidence>